<evidence type="ECO:0000313" key="7">
    <source>
        <dbReference type="EMBL" id="HFI91557.1"/>
    </source>
</evidence>
<dbReference type="SUPFAM" id="SSF56322">
    <property type="entry name" value="ADC synthase"/>
    <property type="match status" value="1"/>
</dbReference>
<dbReference type="EC" id="5.4.4.2" evidence="3"/>
<dbReference type="Gene3D" id="3.60.120.10">
    <property type="entry name" value="Anthranilate synthase"/>
    <property type="match status" value="1"/>
</dbReference>
<gene>
    <name evidence="7" type="ORF">ENS31_08540</name>
</gene>
<dbReference type="GO" id="GO:0008909">
    <property type="term" value="F:isochorismate synthase activity"/>
    <property type="evidence" value="ECO:0007669"/>
    <property type="project" value="UniProtKB-EC"/>
</dbReference>
<proteinExistence type="inferred from homology"/>
<reference evidence="7" key="1">
    <citation type="journal article" date="2020" name="mSystems">
        <title>Genome- and Community-Level Interaction Insights into Carbon Utilization and Element Cycling Functions of Hydrothermarchaeota in Hydrothermal Sediment.</title>
        <authorList>
            <person name="Zhou Z."/>
            <person name="Liu Y."/>
            <person name="Xu W."/>
            <person name="Pan J."/>
            <person name="Luo Z.H."/>
            <person name="Li M."/>
        </authorList>
    </citation>
    <scope>NUCLEOTIDE SEQUENCE [LARGE SCALE GENOMIC DNA]</scope>
    <source>
        <strain evidence="7">SpSt-479</strain>
    </source>
</reference>
<accession>A0A7V2ZKC8</accession>
<sequence>MNNSEQNILTELTKDDLTFHQIVFPVEGENISVILDALDRNSDSFLYYSKPFSQKEYLAIGEIFRIENTINNFSEIDSIISGFRENVTAGELVEGIPIFFGYVKFPSTIKEKIWNNFKEVYWFIPQFILFRKDKQLFGIQNLLSSSLEEDLNSIHTLQAQNFIKKIISTAANSESMVRMEKISENDGTEWKHKVTEAIGEIKENKLQKIVLARKVEYKISGEINWNKVFEKLNTEYPDCTNFLLKSNQDYFFGSSPELLGKFEKDLFRTEALAGSINRGSDESEDSDLALLLSASKKNKKEHDIVIEHLRDNLQKHLLNIEIDETPLIKRLKNIQHLQTKIFGRLKEPTKYFNLLESIFPTPAICGIPTRQSLNELKQLEGFDRGLYSGIVGAFNLSGEAEFFVAIRSALISENKLIAFAGCGIVEESDPDEEYLETELKLQPIISLFNNEN</sequence>
<feature type="domain" description="Chorismate-utilising enzyme C-terminal" evidence="6">
    <location>
        <begin position="188"/>
        <end position="440"/>
    </location>
</feature>
<dbReference type="NCBIfam" id="TIGR00543">
    <property type="entry name" value="isochor_syn"/>
    <property type="match status" value="1"/>
</dbReference>
<dbReference type="EMBL" id="DSUJ01000008">
    <property type="protein sequence ID" value="HFI91557.1"/>
    <property type="molecule type" value="Genomic_DNA"/>
</dbReference>
<dbReference type="PANTHER" id="PTHR42839:SF2">
    <property type="entry name" value="ISOCHORISMATE SYNTHASE ENTC"/>
    <property type="match status" value="1"/>
</dbReference>
<comment type="similarity">
    <text evidence="2">Belongs to the isochorismate synthase family.</text>
</comment>
<dbReference type="PANTHER" id="PTHR42839">
    <property type="entry name" value="ISOCHORISMATE SYNTHASE ENTC"/>
    <property type="match status" value="1"/>
</dbReference>
<name>A0A7V2ZKC8_9BACT</name>
<evidence type="ECO:0000259" key="6">
    <source>
        <dbReference type="Pfam" id="PF00425"/>
    </source>
</evidence>
<dbReference type="InterPro" id="IPR015890">
    <property type="entry name" value="Chorismate_C"/>
</dbReference>
<dbReference type="InterPro" id="IPR005801">
    <property type="entry name" value="ADC_synthase"/>
</dbReference>
<evidence type="ECO:0000256" key="5">
    <source>
        <dbReference type="ARBA" id="ARBA00041564"/>
    </source>
</evidence>
<evidence type="ECO:0000256" key="4">
    <source>
        <dbReference type="ARBA" id="ARBA00023235"/>
    </source>
</evidence>
<evidence type="ECO:0000256" key="1">
    <source>
        <dbReference type="ARBA" id="ARBA00000799"/>
    </source>
</evidence>
<comment type="caution">
    <text evidence="7">The sequence shown here is derived from an EMBL/GenBank/DDBJ whole genome shotgun (WGS) entry which is preliminary data.</text>
</comment>
<comment type="catalytic activity">
    <reaction evidence="1">
        <text>chorismate = isochorismate</text>
        <dbReference type="Rhea" id="RHEA:18985"/>
        <dbReference type="ChEBI" id="CHEBI:29748"/>
        <dbReference type="ChEBI" id="CHEBI:29780"/>
        <dbReference type="EC" id="5.4.4.2"/>
    </reaction>
</comment>
<keyword evidence="4 7" id="KW-0413">Isomerase</keyword>
<dbReference type="InterPro" id="IPR004561">
    <property type="entry name" value="IsoChor_synthase"/>
</dbReference>
<evidence type="ECO:0000256" key="3">
    <source>
        <dbReference type="ARBA" id="ARBA00012824"/>
    </source>
</evidence>
<protein>
    <recommendedName>
        <fullName evidence="3">isochorismate synthase</fullName>
        <ecNumber evidence="3">5.4.4.2</ecNumber>
    </recommendedName>
    <alternativeName>
        <fullName evidence="5">Isochorismate mutase</fullName>
    </alternativeName>
</protein>
<dbReference type="Pfam" id="PF00425">
    <property type="entry name" value="Chorismate_bind"/>
    <property type="match status" value="1"/>
</dbReference>
<evidence type="ECO:0000256" key="2">
    <source>
        <dbReference type="ARBA" id="ARBA00005297"/>
    </source>
</evidence>
<dbReference type="AlphaFoldDB" id="A0A7V2ZKC8"/>
<organism evidence="7">
    <name type="scientific">Ignavibacterium album</name>
    <dbReference type="NCBI Taxonomy" id="591197"/>
    <lineage>
        <taxon>Bacteria</taxon>
        <taxon>Pseudomonadati</taxon>
        <taxon>Ignavibacteriota</taxon>
        <taxon>Ignavibacteria</taxon>
        <taxon>Ignavibacteriales</taxon>
        <taxon>Ignavibacteriaceae</taxon>
        <taxon>Ignavibacterium</taxon>
    </lineage>
</organism>